<name>A0A075FUW2_9EURY</name>
<dbReference type="EMBL" id="KF900442">
    <property type="protein sequence ID" value="AIE95158.1"/>
    <property type="molecule type" value="Genomic_DNA"/>
</dbReference>
<dbReference type="InterPro" id="IPR000246">
    <property type="entry name" value="Peptidase_T2"/>
</dbReference>
<organism evidence="8">
    <name type="scientific">uncultured marine group II/III euryarchaeote AD1000_58_G05</name>
    <dbReference type="NCBI Taxonomy" id="1457790"/>
    <lineage>
        <taxon>Archaea</taxon>
        <taxon>Methanobacteriati</taxon>
        <taxon>Methanobacteriota</taxon>
        <taxon>environmental samples</taxon>
    </lineage>
</organism>
<feature type="binding site" evidence="6">
    <location>
        <begin position="187"/>
        <end position="190"/>
    </location>
    <ligand>
        <name>substrate</name>
    </ligand>
</feature>
<evidence type="ECO:0000256" key="3">
    <source>
        <dbReference type="ARBA" id="ARBA00044776"/>
    </source>
</evidence>
<gene>
    <name evidence="8" type="primary">ASRGL1</name>
    <name evidence="8" type="synonym">iaaA</name>
</gene>
<comment type="catalytic activity">
    <reaction evidence="4">
        <text>L-asparagine + H2O = L-aspartate + NH4(+)</text>
        <dbReference type="Rhea" id="RHEA:21016"/>
        <dbReference type="ChEBI" id="CHEBI:15377"/>
        <dbReference type="ChEBI" id="CHEBI:28938"/>
        <dbReference type="ChEBI" id="CHEBI:29991"/>
        <dbReference type="ChEBI" id="CHEBI:58048"/>
        <dbReference type="EC" id="3.5.1.1"/>
    </reaction>
</comment>
<proteinExistence type="predicted"/>
<dbReference type="GO" id="GO:0005737">
    <property type="term" value="C:cytoplasm"/>
    <property type="evidence" value="ECO:0007669"/>
    <property type="project" value="TreeGrafter"/>
</dbReference>
<protein>
    <recommendedName>
        <fullName evidence="3">Plant-type L-asparaginase</fullName>
        <ecNumber evidence="1">3.5.1.1</ecNumber>
    </recommendedName>
    <alternativeName>
        <fullName evidence="2">L-asparagine amidohydrolase</fullName>
    </alternativeName>
</protein>
<dbReference type="PANTHER" id="PTHR10188">
    <property type="entry name" value="L-ASPARAGINASE"/>
    <property type="match status" value="1"/>
</dbReference>
<evidence type="ECO:0000256" key="5">
    <source>
        <dbReference type="PIRSR" id="PIRSR600246-1"/>
    </source>
</evidence>
<keyword evidence="8" id="KW-0378">Hydrolase</keyword>
<dbReference type="Gene3D" id="3.60.20.30">
    <property type="entry name" value="(Glycosyl)asparaginase"/>
    <property type="match status" value="1"/>
</dbReference>
<dbReference type="EC" id="3.5.1.1" evidence="1"/>
<dbReference type="PANTHER" id="PTHR10188:SF6">
    <property type="entry name" value="N(4)-(BETA-N-ACETYLGLUCOSAMINYL)-L-ASPARAGINASE"/>
    <property type="match status" value="1"/>
</dbReference>
<evidence type="ECO:0000256" key="4">
    <source>
        <dbReference type="ARBA" id="ARBA00049366"/>
    </source>
</evidence>
<accession>A0A075FUW2</accession>
<dbReference type="GO" id="GO:0004067">
    <property type="term" value="F:asparaginase activity"/>
    <property type="evidence" value="ECO:0007669"/>
    <property type="project" value="UniProtKB-EC"/>
</dbReference>
<reference evidence="8" key="1">
    <citation type="journal article" date="2014" name="Genome Biol. Evol.">
        <title>Pangenome evidence for extensive interdomain horizontal transfer affecting lineage core and shell genes in uncultured planktonic thaumarchaeota and euryarchaeota.</title>
        <authorList>
            <person name="Deschamps P."/>
            <person name="Zivanovic Y."/>
            <person name="Moreira D."/>
            <person name="Rodriguez-Valera F."/>
            <person name="Lopez-Garcia P."/>
        </authorList>
    </citation>
    <scope>NUCLEOTIDE SEQUENCE</scope>
</reference>
<feature type="binding site" evidence="6">
    <location>
        <begin position="209"/>
        <end position="212"/>
    </location>
    <ligand>
        <name>substrate</name>
    </ligand>
</feature>
<feature type="active site" description="Nucleophile" evidence="5">
    <location>
        <position position="159"/>
    </location>
</feature>
<evidence type="ECO:0000256" key="7">
    <source>
        <dbReference type="PIRSR" id="PIRSR600246-3"/>
    </source>
</evidence>
<evidence type="ECO:0000256" key="6">
    <source>
        <dbReference type="PIRSR" id="PIRSR600246-2"/>
    </source>
</evidence>
<sequence>MTDPSGRMLDEVEASSRESIRCAAVVHGGAGPGPDRRANLEPSIARVREVLAAGGDAISAAVEGCVILEDDPVFNAGTGGVMRTDGSVLTDASLHVSDGRLGFVVAMKNTPNPIRICADLLDEEINGLSGVGARLWADERGHTNAPVVGRSPKGQIGDTVGVIVRDSTGLIAAATSTGGCSYRPPGRVGDVPLPGCGFWAEGNLAVASTGIGEAITQALLSYRVHERIRAGNNLSPDALAATMKWGINTLVAPDKQVGIIALGPEGEGAGEANTDMPWATWCEES</sequence>
<evidence type="ECO:0000256" key="2">
    <source>
        <dbReference type="ARBA" id="ARBA00030414"/>
    </source>
</evidence>
<feature type="site" description="Cleavage; by autolysis" evidence="7">
    <location>
        <begin position="158"/>
        <end position="159"/>
    </location>
</feature>
<dbReference type="SUPFAM" id="SSF56235">
    <property type="entry name" value="N-terminal nucleophile aminohydrolases (Ntn hydrolases)"/>
    <property type="match status" value="1"/>
</dbReference>
<dbReference type="InterPro" id="IPR029055">
    <property type="entry name" value="Ntn_hydrolases_N"/>
</dbReference>
<dbReference type="AlphaFoldDB" id="A0A075FUW2"/>
<evidence type="ECO:0000256" key="1">
    <source>
        <dbReference type="ARBA" id="ARBA00012920"/>
    </source>
</evidence>
<dbReference type="Pfam" id="PF01112">
    <property type="entry name" value="Asparaginase_2"/>
    <property type="match status" value="2"/>
</dbReference>
<evidence type="ECO:0000313" key="8">
    <source>
        <dbReference type="EMBL" id="AIE95158.1"/>
    </source>
</evidence>